<keyword evidence="6" id="KW-1185">Reference proteome</keyword>
<dbReference type="InterPro" id="IPR020449">
    <property type="entry name" value="Tscrpt_reg_AraC-type_HTH"/>
</dbReference>
<proteinExistence type="predicted"/>
<dbReference type="AlphaFoldDB" id="A0A9X4AEG3"/>
<keyword evidence="1" id="KW-0805">Transcription regulation</keyword>
<reference evidence="5" key="1">
    <citation type="submission" date="2022-06" db="EMBL/GenBank/DDBJ databases">
        <title>Aquibacillus sp. a new bacterium isolated from soil saline samples.</title>
        <authorList>
            <person name="Galisteo C."/>
            <person name="De La Haba R."/>
            <person name="Sanchez-Porro C."/>
            <person name="Ventosa A."/>
        </authorList>
    </citation>
    <scope>NUCLEOTIDE SEQUENCE</scope>
    <source>
        <strain evidence="5">3ASR75-54</strain>
    </source>
</reference>
<protein>
    <submittedName>
        <fullName evidence="5">AraC family transcriptional regulator</fullName>
    </submittedName>
</protein>
<accession>A0A9X4AEG3</accession>
<dbReference type="GO" id="GO:0003700">
    <property type="term" value="F:DNA-binding transcription factor activity"/>
    <property type="evidence" value="ECO:0007669"/>
    <property type="project" value="InterPro"/>
</dbReference>
<dbReference type="Proteomes" id="UP001145069">
    <property type="component" value="Unassembled WGS sequence"/>
</dbReference>
<name>A0A9X4AEG3_9BACI</name>
<dbReference type="SMART" id="SM00342">
    <property type="entry name" value="HTH_ARAC"/>
    <property type="match status" value="1"/>
</dbReference>
<dbReference type="Gene3D" id="1.10.10.60">
    <property type="entry name" value="Homeodomain-like"/>
    <property type="match status" value="2"/>
</dbReference>
<evidence type="ECO:0000256" key="3">
    <source>
        <dbReference type="ARBA" id="ARBA00023163"/>
    </source>
</evidence>
<comment type="caution">
    <text evidence="5">The sequence shown here is derived from an EMBL/GenBank/DDBJ whole genome shotgun (WGS) entry which is preliminary data.</text>
</comment>
<evidence type="ECO:0000256" key="1">
    <source>
        <dbReference type="ARBA" id="ARBA00023015"/>
    </source>
</evidence>
<dbReference type="GO" id="GO:0043565">
    <property type="term" value="F:sequence-specific DNA binding"/>
    <property type="evidence" value="ECO:0007669"/>
    <property type="project" value="InterPro"/>
</dbReference>
<dbReference type="Gene3D" id="2.60.120.10">
    <property type="entry name" value="Jelly Rolls"/>
    <property type="match status" value="1"/>
</dbReference>
<keyword evidence="3" id="KW-0804">Transcription</keyword>
<dbReference type="InterPro" id="IPR037923">
    <property type="entry name" value="HTH-like"/>
</dbReference>
<dbReference type="PRINTS" id="PR00032">
    <property type="entry name" value="HTHARAC"/>
</dbReference>
<dbReference type="InterPro" id="IPR018060">
    <property type="entry name" value="HTH_AraC"/>
</dbReference>
<feature type="domain" description="HTH araC/xylS-type" evidence="4">
    <location>
        <begin position="188"/>
        <end position="286"/>
    </location>
</feature>
<dbReference type="RefSeq" id="WP_272445895.1">
    <property type="nucleotide sequence ID" value="NZ_JAMQKC010000005.1"/>
</dbReference>
<dbReference type="EMBL" id="JAMQKC010000005">
    <property type="protein sequence ID" value="MDC3416857.1"/>
    <property type="molecule type" value="Genomic_DNA"/>
</dbReference>
<dbReference type="Pfam" id="PF12833">
    <property type="entry name" value="HTH_18"/>
    <property type="match status" value="1"/>
</dbReference>
<dbReference type="PANTHER" id="PTHR43280">
    <property type="entry name" value="ARAC-FAMILY TRANSCRIPTIONAL REGULATOR"/>
    <property type="match status" value="1"/>
</dbReference>
<dbReference type="InterPro" id="IPR014710">
    <property type="entry name" value="RmlC-like_jellyroll"/>
</dbReference>
<gene>
    <name evidence="5" type="ORF">NC799_07980</name>
</gene>
<evidence type="ECO:0000259" key="4">
    <source>
        <dbReference type="PROSITE" id="PS01124"/>
    </source>
</evidence>
<dbReference type="SUPFAM" id="SSF46689">
    <property type="entry name" value="Homeodomain-like"/>
    <property type="match status" value="2"/>
</dbReference>
<evidence type="ECO:0000313" key="5">
    <source>
        <dbReference type="EMBL" id="MDC3416857.1"/>
    </source>
</evidence>
<dbReference type="PANTHER" id="PTHR43280:SF2">
    <property type="entry name" value="HTH-TYPE TRANSCRIPTIONAL REGULATOR EXSA"/>
    <property type="match status" value="1"/>
</dbReference>
<dbReference type="PROSITE" id="PS01124">
    <property type="entry name" value="HTH_ARAC_FAMILY_2"/>
    <property type="match status" value="1"/>
</dbReference>
<keyword evidence="2" id="KW-0238">DNA-binding</keyword>
<evidence type="ECO:0000313" key="6">
    <source>
        <dbReference type="Proteomes" id="UP001145069"/>
    </source>
</evidence>
<evidence type="ECO:0000256" key="2">
    <source>
        <dbReference type="ARBA" id="ARBA00023125"/>
    </source>
</evidence>
<dbReference type="InterPro" id="IPR009057">
    <property type="entry name" value="Homeodomain-like_sf"/>
</dbReference>
<organism evidence="5 6">
    <name type="scientific">Aquibacillus salsiterrae</name>
    <dbReference type="NCBI Taxonomy" id="2950439"/>
    <lineage>
        <taxon>Bacteria</taxon>
        <taxon>Bacillati</taxon>
        <taxon>Bacillota</taxon>
        <taxon>Bacilli</taxon>
        <taxon>Bacillales</taxon>
        <taxon>Bacillaceae</taxon>
        <taxon>Aquibacillus</taxon>
    </lineage>
</organism>
<dbReference type="SUPFAM" id="SSF51215">
    <property type="entry name" value="Regulatory protein AraC"/>
    <property type="match status" value="1"/>
</dbReference>
<sequence length="290" mass="34141">MHEVVIKSSQLPLVREIGFMKDEQGVLRHPNRLMKHINVFVFVKKGRLQVCEEGKEYILTAGDYLFLKQDVRHWGEELYMPGSEWYYIHFYQRLNDSDQERYPEFSPFQQSKIMIEEVYDTILTLPKQGKCLNPDLIELQLAKIVKDSELNFPIKPLHVSTLTYQFFLDLYTEKINASQNSRTNHVVNQMITMFKKTENKRLKSTDIAKELGMNYTYLSTLFKQQTGKTITQFQNELLMEKAIDLFKKSDRNVSEVSEALGFSNPYYFSRVFKKVTGVSPSNYLSHHYLN</sequence>